<evidence type="ECO:0000256" key="1">
    <source>
        <dbReference type="SAM" id="SignalP"/>
    </source>
</evidence>
<protein>
    <submittedName>
        <fullName evidence="2">Putative secreted protein</fullName>
    </submittedName>
</protein>
<feature type="signal peptide" evidence="1">
    <location>
        <begin position="1"/>
        <end position="18"/>
    </location>
</feature>
<reference evidence="2" key="1">
    <citation type="journal article" date="2013" name="BMC Genomics">
        <title>A deep insight into the sialotranscriptome of the mosquito, Psorophora albipes.</title>
        <authorList>
            <person name="Chagas A.C."/>
            <person name="Calvo E."/>
            <person name="Rios-Velasquez C.M."/>
            <person name="Pessoa F.A."/>
            <person name="Medeiros J.F."/>
            <person name="Ribeiro J.M."/>
        </authorList>
    </citation>
    <scope>NUCLEOTIDE SEQUENCE</scope>
</reference>
<feature type="chain" id="PRO_5004587164" evidence="1">
    <location>
        <begin position="19"/>
        <end position="143"/>
    </location>
</feature>
<proteinExistence type="evidence at transcript level"/>
<organism evidence="2">
    <name type="scientific">Psorophora albipes</name>
    <dbReference type="NCBI Taxonomy" id="869069"/>
    <lineage>
        <taxon>Eukaryota</taxon>
        <taxon>Metazoa</taxon>
        <taxon>Ecdysozoa</taxon>
        <taxon>Arthropoda</taxon>
        <taxon>Hexapoda</taxon>
        <taxon>Insecta</taxon>
        <taxon>Pterygota</taxon>
        <taxon>Neoptera</taxon>
        <taxon>Endopterygota</taxon>
        <taxon>Diptera</taxon>
        <taxon>Nematocera</taxon>
        <taxon>Culicoidea</taxon>
        <taxon>Culicidae</taxon>
        <taxon>Culicinae</taxon>
        <taxon>Aedini</taxon>
        <taxon>Psorophora</taxon>
    </lineage>
</organism>
<dbReference type="AlphaFoldDB" id="T1E2K8"/>
<evidence type="ECO:0000313" key="2">
    <source>
        <dbReference type="EMBL" id="JAA94228.1"/>
    </source>
</evidence>
<keyword evidence="1" id="KW-0732">Signal</keyword>
<accession>T1E2K8</accession>
<name>T1E2K8_9DIPT</name>
<sequence length="143" mass="16034">MVEHFSGFLLELVPLLVGHVVRRNGRDMFPYGQAAEQQHQPSQCHIINPAAAAGSKPFQCPHFGFQPSERNPSSSGTLPSNIVSRATLAQHKKIQNTKSTHAQHRLLDWKRKESPPNYLYSTLHFSSLHSTTSLFCLLMMGDK</sequence>
<dbReference type="EMBL" id="GALA01000624">
    <property type="protein sequence ID" value="JAA94228.1"/>
    <property type="molecule type" value="mRNA"/>
</dbReference>